<protein>
    <submittedName>
        <fullName evidence="1">Uncharacterized protein</fullName>
    </submittedName>
</protein>
<accession>A0A8H5GLK8</accession>
<evidence type="ECO:0000313" key="2">
    <source>
        <dbReference type="Proteomes" id="UP000565441"/>
    </source>
</evidence>
<sequence>MNDIGDAGAEPHEFYIGSEELSRDLLDFLSKSQRNADMPGRKGEIYLETSKADFGLFFCTRLRSLNLAVGGSRYQINRLRAVMEDLARLPVKRLSKERTPKADQ</sequence>
<reference evidence="1 2" key="1">
    <citation type="journal article" date="2020" name="ISME J.">
        <title>Uncovering the hidden diversity of litter-decomposition mechanisms in mushroom-forming fungi.</title>
        <authorList>
            <person name="Floudas D."/>
            <person name="Bentzer J."/>
            <person name="Ahren D."/>
            <person name="Johansson T."/>
            <person name="Persson P."/>
            <person name="Tunlid A."/>
        </authorList>
    </citation>
    <scope>NUCLEOTIDE SEQUENCE [LARGE SCALE GENOMIC DNA]</scope>
    <source>
        <strain evidence="1 2">CBS 661.87</strain>
    </source>
</reference>
<dbReference type="Proteomes" id="UP000565441">
    <property type="component" value="Unassembled WGS sequence"/>
</dbReference>
<gene>
    <name evidence="1" type="ORF">D9615_010457</name>
</gene>
<comment type="caution">
    <text evidence="1">The sequence shown here is derived from an EMBL/GenBank/DDBJ whole genome shotgun (WGS) entry which is preliminary data.</text>
</comment>
<dbReference type="EMBL" id="JAACJP010000068">
    <property type="protein sequence ID" value="KAF5367294.1"/>
    <property type="molecule type" value="Genomic_DNA"/>
</dbReference>
<dbReference type="AlphaFoldDB" id="A0A8H5GLK8"/>
<name>A0A8H5GLK8_9AGAR</name>
<organism evidence="1 2">
    <name type="scientific">Tricholomella constricta</name>
    <dbReference type="NCBI Taxonomy" id="117010"/>
    <lineage>
        <taxon>Eukaryota</taxon>
        <taxon>Fungi</taxon>
        <taxon>Dikarya</taxon>
        <taxon>Basidiomycota</taxon>
        <taxon>Agaricomycotina</taxon>
        <taxon>Agaricomycetes</taxon>
        <taxon>Agaricomycetidae</taxon>
        <taxon>Agaricales</taxon>
        <taxon>Tricholomatineae</taxon>
        <taxon>Lyophyllaceae</taxon>
        <taxon>Tricholomella</taxon>
    </lineage>
</organism>
<evidence type="ECO:0000313" key="1">
    <source>
        <dbReference type="EMBL" id="KAF5367294.1"/>
    </source>
</evidence>
<proteinExistence type="predicted"/>
<keyword evidence="2" id="KW-1185">Reference proteome</keyword>